<dbReference type="PROSITE" id="PS51444">
    <property type="entry name" value="FH2"/>
    <property type="match status" value="1"/>
</dbReference>
<keyword evidence="4" id="KW-1133">Transmembrane helix</keyword>
<dbReference type="InterPro" id="IPR027643">
    <property type="entry name" value="Formin-like_plant"/>
</dbReference>
<name>A0AAV8SKG3_9ROSI</name>
<reference evidence="6 7" key="1">
    <citation type="submission" date="2021-09" db="EMBL/GenBank/DDBJ databases">
        <title>Genomic insights and catalytic innovation underlie evolution of tropane alkaloids biosynthesis.</title>
        <authorList>
            <person name="Wang Y.-J."/>
            <person name="Tian T."/>
            <person name="Huang J.-P."/>
            <person name="Huang S.-X."/>
        </authorList>
    </citation>
    <scope>NUCLEOTIDE SEQUENCE [LARGE SCALE GENOMIC DNA]</scope>
    <source>
        <strain evidence="6">KIB-2018</strain>
        <tissue evidence="6">Leaf</tissue>
    </source>
</reference>
<dbReference type="PANTHER" id="PTHR23213">
    <property type="entry name" value="FORMIN-RELATED"/>
    <property type="match status" value="1"/>
</dbReference>
<evidence type="ECO:0000259" key="5">
    <source>
        <dbReference type="PROSITE" id="PS51444"/>
    </source>
</evidence>
<protein>
    <recommendedName>
        <fullName evidence="2">Formin-like protein</fullName>
    </recommendedName>
</protein>
<feature type="compositionally biased region" description="Low complexity" evidence="3">
    <location>
        <begin position="450"/>
        <end position="475"/>
    </location>
</feature>
<feature type="region of interest" description="Disordered" evidence="3">
    <location>
        <begin position="237"/>
        <end position="270"/>
    </location>
</feature>
<feature type="transmembrane region" description="Helical" evidence="4">
    <location>
        <begin position="154"/>
        <end position="176"/>
    </location>
</feature>
<gene>
    <name evidence="6" type="ORF">K2173_004782</name>
</gene>
<dbReference type="GO" id="GO:0045010">
    <property type="term" value="P:actin nucleation"/>
    <property type="evidence" value="ECO:0007669"/>
    <property type="project" value="InterPro"/>
</dbReference>
<feature type="region of interest" description="Disordered" evidence="3">
    <location>
        <begin position="411"/>
        <end position="517"/>
    </location>
</feature>
<keyword evidence="7" id="KW-1185">Reference proteome</keyword>
<feature type="compositionally biased region" description="Pro residues" evidence="3">
    <location>
        <begin position="414"/>
        <end position="428"/>
    </location>
</feature>
<dbReference type="SMART" id="SM00498">
    <property type="entry name" value="FH2"/>
    <property type="match status" value="1"/>
</dbReference>
<dbReference type="PANTHER" id="PTHR23213:SF177">
    <property type="entry name" value="FORMIN-LIKE PROTEIN 11"/>
    <property type="match status" value="1"/>
</dbReference>
<evidence type="ECO:0000313" key="7">
    <source>
        <dbReference type="Proteomes" id="UP001159364"/>
    </source>
</evidence>
<dbReference type="GO" id="GO:0051015">
    <property type="term" value="F:actin filament binding"/>
    <property type="evidence" value="ECO:0007669"/>
    <property type="project" value="InterPro"/>
</dbReference>
<feature type="domain" description="FH2" evidence="5">
    <location>
        <begin position="514"/>
        <end position="935"/>
    </location>
</feature>
<comment type="similarity">
    <text evidence="1">Belongs to the formin-like family. Class-I subfamily.</text>
</comment>
<feature type="region of interest" description="Disordered" evidence="3">
    <location>
        <begin position="349"/>
        <end position="376"/>
    </location>
</feature>
<dbReference type="Pfam" id="PF02181">
    <property type="entry name" value="FH2"/>
    <property type="match status" value="1"/>
</dbReference>
<feature type="region of interest" description="Disordered" evidence="3">
    <location>
        <begin position="80"/>
        <end position="120"/>
    </location>
</feature>
<dbReference type="InterPro" id="IPR042201">
    <property type="entry name" value="FH2_Formin_sf"/>
</dbReference>
<dbReference type="EMBL" id="JAIWQS010000010">
    <property type="protein sequence ID" value="KAJ8752494.1"/>
    <property type="molecule type" value="Genomic_DNA"/>
</dbReference>
<proteinExistence type="inferred from homology"/>
<keyword evidence="4" id="KW-0812">Transmembrane</keyword>
<evidence type="ECO:0000256" key="3">
    <source>
        <dbReference type="SAM" id="MobiDB-lite"/>
    </source>
</evidence>
<evidence type="ECO:0000256" key="4">
    <source>
        <dbReference type="SAM" id="Phobius"/>
    </source>
</evidence>
<dbReference type="SUPFAM" id="SSF101447">
    <property type="entry name" value="Formin homology 2 domain (FH2 domain)"/>
    <property type="match status" value="1"/>
</dbReference>
<evidence type="ECO:0000256" key="2">
    <source>
        <dbReference type="RuleBase" id="RU361260"/>
    </source>
</evidence>
<evidence type="ECO:0000256" key="1">
    <source>
        <dbReference type="ARBA" id="ARBA00025793"/>
    </source>
</evidence>
<accession>A0AAV8SKG3</accession>
<keyword evidence="4" id="KW-0472">Membrane</keyword>
<feature type="transmembrane region" description="Helical" evidence="4">
    <location>
        <begin position="6"/>
        <end position="25"/>
    </location>
</feature>
<feature type="compositionally biased region" description="Low complexity" evidence="3">
    <location>
        <begin position="355"/>
        <end position="369"/>
    </location>
</feature>
<comment type="caution">
    <text evidence="6">The sequence shown here is derived from an EMBL/GenBank/DDBJ whole genome shotgun (WGS) entry which is preliminary data.</text>
</comment>
<feature type="compositionally biased region" description="Polar residues" evidence="3">
    <location>
        <begin position="247"/>
        <end position="261"/>
    </location>
</feature>
<evidence type="ECO:0000313" key="6">
    <source>
        <dbReference type="EMBL" id="KAJ8752494.1"/>
    </source>
</evidence>
<dbReference type="InterPro" id="IPR015425">
    <property type="entry name" value="FH2_Formin"/>
</dbReference>
<dbReference type="Proteomes" id="UP001159364">
    <property type="component" value="Linkage Group LG10"/>
</dbReference>
<feature type="compositionally biased region" description="Pro residues" evidence="3">
    <location>
        <begin position="500"/>
        <end position="512"/>
    </location>
</feature>
<dbReference type="AlphaFoldDB" id="A0AAV8SKG3"/>
<dbReference type="Gene3D" id="1.20.58.2220">
    <property type="entry name" value="Formin, FH2 domain"/>
    <property type="match status" value="1"/>
</dbReference>
<sequence length="935" mass="103412">MGCSSQILRVILIITIFMLLSLQNNHTSIGAENRRLVQKLHLMVATEFDNEKHIQKVSGDDDNERKETSIVERFRTLLGLTSPKTNSPSNYVSPSPSPSPLIDAEAPDPTHAIASPPRLPINAHSRPPLHHISPVHSPHTVHKDHSDKVRTRRVVTAVLVSVGAAFIVSALGFIWISGRFRRNTTNSAKRTVFRNKVKNRGKAKNVRWKKSASKVSLNPVLDLLYLTSLGRDIEEHSSCRKQPSAHAKNSSNNDTPNLTFQTREDSSQELNIRSECCDSGGSSRREIMAVHEEVESTKYESDGAKFMSANKTINTECHSSDDESFHSFVDSYSPANLLSNASAGSLTETSEHSLSKFPKTSPSRPSSSTNLYTPQATPDHISISVANLQQKLPQYSNNDCDNALACTFTSAAARPPPPPPPPPAPVPSRPLFNLGKSSSKSSTPSAFPNLMSSSLNCSSALSQKPKNDSSSSPKKYANHSQDSLTVPPPPCPPSFLKAKGPPPPPSQFPPIVPLGKDGAPLAKLKPLHWDKVRAAPDRTMVWDKMRSSSFELDEEMIESLFGYNLQGTLKNDEVKSKSPSPSKHVLEPKRLQNITILSKALNATADQVCEALIRGDGLGLQQLEALAKMAPTKEEEAKLCEYKGHINELGAAEKFVREVLRVPFAFARVEAMLYKETFEDEVVLLRNSFSMLEEACKELRSSRLFMKLLEAVLKTGNRMNVGTIRGGAKAFKLDALLKLADVKGTDGKTTLLHFVVQEITRSEGIRVADSIMGKINQKNKNKTIEEKEEDYRKMGLGLVAGLSTELYNVKKTATVDIDVLASSVSYLSDGMAKLQHLIQKDLSMDERSTKFIHSMKSFQNYAEKNLKELQEDEDKVMFHVREITEYFHGDVSKDEAKPLRIFVIVRDFLGMLDHVCKELRSLKAPSSPNPLAPFR</sequence>
<organism evidence="6 7">
    <name type="scientific">Erythroxylum novogranatense</name>
    <dbReference type="NCBI Taxonomy" id="1862640"/>
    <lineage>
        <taxon>Eukaryota</taxon>
        <taxon>Viridiplantae</taxon>
        <taxon>Streptophyta</taxon>
        <taxon>Embryophyta</taxon>
        <taxon>Tracheophyta</taxon>
        <taxon>Spermatophyta</taxon>
        <taxon>Magnoliopsida</taxon>
        <taxon>eudicotyledons</taxon>
        <taxon>Gunneridae</taxon>
        <taxon>Pentapetalae</taxon>
        <taxon>rosids</taxon>
        <taxon>fabids</taxon>
        <taxon>Malpighiales</taxon>
        <taxon>Erythroxylaceae</taxon>
        <taxon>Erythroxylum</taxon>
    </lineage>
</organism>